<feature type="region of interest" description="Disordered" evidence="1">
    <location>
        <begin position="332"/>
        <end position="378"/>
    </location>
</feature>
<feature type="domain" description="Transposase IS701-like DDE" evidence="2">
    <location>
        <begin position="13"/>
        <end position="203"/>
    </location>
</feature>
<protein>
    <recommendedName>
        <fullName evidence="2">Transposase IS701-like DDE domain-containing protein</fullName>
    </recommendedName>
</protein>
<dbReference type="RefSeq" id="WP_246277100.1">
    <property type="nucleotide sequence ID" value="NZ_CAWPPK010000207.1"/>
</dbReference>
<name>A0ABX2D8Z6_9CYAN</name>
<dbReference type="Proteomes" id="UP000702425">
    <property type="component" value="Unassembled WGS sequence"/>
</dbReference>
<evidence type="ECO:0000259" key="2">
    <source>
        <dbReference type="Pfam" id="PF13546"/>
    </source>
</evidence>
<evidence type="ECO:0000313" key="3">
    <source>
        <dbReference type="EMBL" id="NQE38628.1"/>
    </source>
</evidence>
<dbReference type="Pfam" id="PF13546">
    <property type="entry name" value="DDE_5"/>
    <property type="match status" value="1"/>
</dbReference>
<gene>
    <name evidence="3" type="ORF">E5S67_06413</name>
</gene>
<accession>A0ABX2D8Z6</accession>
<sequence>MKPYKIAVQRARKLMQIYIKHIPKDIRPILAIDHTSWPRPDAVSLQERTIEHQATDIPGNRPITLGQGYSTIAWVPESEGSWALPLRHERITSWESPIDKAVWQLRQVSQYLPSRPIVLIDSEYGCAPFVLKTAGIQADKLMRLRSNLCLWSAPPPYSGKGCPRKHGEKFKLNDASTWEEPTETIEIDAPKLGRLRISLWRDKHFQAAANIQMQLIRVERLKKESGQFAKPLWLAWVGEEILPLNEVWQLYLRRFAIDHWYRLAKQRLHWTLPKLSSPKQCERWSDLMPLITWELWLARAVVADNPLPWQKSMTKLTPGRVAQSMGGVLAAIGTPAVPPKPRGKSPGWPQGKPRPTKPRCPIVKKGTSKRKKAFKNSV</sequence>
<dbReference type="InterPro" id="IPR038721">
    <property type="entry name" value="IS701-like_DDE_dom"/>
</dbReference>
<organism evidence="3 4">
    <name type="scientific">Microcoleus asticus IPMA8</name>
    <dbReference type="NCBI Taxonomy" id="2563858"/>
    <lineage>
        <taxon>Bacteria</taxon>
        <taxon>Bacillati</taxon>
        <taxon>Cyanobacteriota</taxon>
        <taxon>Cyanophyceae</taxon>
        <taxon>Oscillatoriophycideae</taxon>
        <taxon>Oscillatoriales</taxon>
        <taxon>Microcoleaceae</taxon>
        <taxon>Microcoleus</taxon>
        <taxon>Microcoleus asticus</taxon>
    </lineage>
</organism>
<comment type="caution">
    <text evidence="3">The sequence shown here is derived from an EMBL/GenBank/DDBJ whole genome shotgun (WGS) entry which is preliminary data.</text>
</comment>
<keyword evidence="4" id="KW-1185">Reference proteome</keyword>
<dbReference type="NCBIfam" id="NF041680">
    <property type="entry name" value="transp_NF041680"/>
    <property type="match status" value="1"/>
</dbReference>
<dbReference type="SUPFAM" id="SSF53098">
    <property type="entry name" value="Ribonuclease H-like"/>
    <property type="match status" value="1"/>
</dbReference>
<feature type="compositionally biased region" description="Basic residues" evidence="1">
    <location>
        <begin position="366"/>
        <end position="378"/>
    </location>
</feature>
<dbReference type="EMBL" id="SRRZ01000285">
    <property type="protein sequence ID" value="NQE38628.1"/>
    <property type="molecule type" value="Genomic_DNA"/>
</dbReference>
<reference evidence="3 4" key="1">
    <citation type="journal article" date="2020" name="Sci. Rep.">
        <title>A novel cyanobacterial geosmin producer, revising GeoA distribution and dispersion patterns in Bacteria.</title>
        <authorList>
            <person name="Churro C."/>
            <person name="Semedo-Aguiar A.P."/>
            <person name="Silva A.D."/>
            <person name="Pereira-Leal J.B."/>
            <person name="Leite R.B."/>
        </authorList>
    </citation>
    <scope>NUCLEOTIDE SEQUENCE [LARGE SCALE GENOMIC DNA]</scope>
    <source>
        <strain evidence="3 4">IPMA8</strain>
    </source>
</reference>
<evidence type="ECO:0000313" key="4">
    <source>
        <dbReference type="Proteomes" id="UP000702425"/>
    </source>
</evidence>
<evidence type="ECO:0000256" key="1">
    <source>
        <dbReference type="SAM" id="MobiDB-lite"/>
    </source>
</evidence>
<proteinExistence type="predicted"/>
<dbReference type="InterPro" id="IPR012337">
    <property type="entry name" value="RNaseH-like_sf"/>
</dbReference>